<comment type="subunit">
    <text evidence="1">Homodimer.</text>
</comment>
<dbReference type="InterPro" id="IPR027417">
    <property type="entry name" value="P-loop_NTPase"/>
</dbReference>
<sequence>MSDTSEDSGLDRGTGRIAEDGVFVVGTDTGVGKTVVTAGLTGWLRDAGTEAVAVKPCQTGYPPDDDAAFVESVCGATEAAVCLKRLSPPLAPEVAAREADDDVTLSYESIRDGVADVVAGSETAVVEGIGGLRVPLADDREVIDLVADIGLPALVIARSGLGTLNHTALTVQALRQRGVPVVGVVLNEYEGETTAERTNPDGIERMTDCTVWPVPPLDIESPESVIDGLRAHLQQSVLRPAIEQ</sequence>
<keyword evidence="1" id="KW-0067">ATP-binding</keyword>
<comment type="pathway">
    <text evidence="1">Cofactor biosynthesis; biotin biosynthesis; biotin from 7,8-diaminononanoate: step 1/2.</text>
</comment>
<dbReference type="PANTHER" id="PTHR43210:SF5">
    <property type="entry name" value="DETHIOBIOTIN SYNTHETASE"/>
    <property type="match status" value="1"/>
</dbReference>
<dbReference type="Proteomes" id="UP000293535">
    <property type="component" value="Unassembled WGS sequence"/>
</dbReference>
<dbReference type="GO" id="GO:0000287">
    <property type="term" value="F:magnesium ion binding"/>
    <property type="evidence" value="ECO:0007669"/>
    <property type="project" value="UniProtKB-UniRule"/>
</dbReference>
<keyword evidence="1" id="KW-0093">Biotin biosynthesis</keyword>
<dbReference type="Pfam" id="PF13500">
    <property type="entry name" value="AAA_26"/>
    <property type="match status" value="1"/>
</dbReference>
<feature type="binding site" evidence="1">
    <location>
        <position position="59"/>
    </location>
    <ligand>
        <name>substrate</name>
    </ligand>
</feature>
<dbReference type="HAMAP" id="MF_00336">
    <property type="entry name" value="BioD"/>
    <property type="match status" value="1"/>
</dbReference>
<gene>
    <name evidence="1 2" type="primary">bioD</name>
    <name evidence="2" type="ORF">ELS20_04695</name>
</gene>
<comment type="subcellular location">
    <subcellularLocation>
        <location evidence="1">Cytoplasm</location>
    </subcellularLocation>
</comment>
<protein>
    <recommendedName>
        <fullName evidence="1">ATP-dependent dethiobiotin synthetase BioD</fullName>
        <ecNumber evidence="1">6.3.3.3</ecNumber>
    </recommendedName>
    <alternativeName>
        <fullName evidence="1">DTB synthetase</fullName>
        <shortName evidence="1">DTBS</shortName>
    </alternativeName>
    <alternativeName>
        <fullName evidence="1">Dethiobiotin synthase</fullName>
    </alternativeName>
</protein>
<evidence type="ECO:0000256" key="1">
    <source>
        <dbReference type="HAMAP-Rule" id="MF_00336"/>
    </source>
</evidence>
<evidence type="ECO:0000313" key="2">
    <source>
        <dbReference type="EMBL" id="RYJ09393.1"/>
    </source>
</evidence>
<dbReference type="CDD" id="cd03109">
    <property type="entry name" value="DTBS"/>
    <property type="match status" value="1"/>
</dbReference>
<dbReference type="GO" id="GO:0005524">
    <property type="term" value="F:ATP binding"/>
    <property type="evidence" value="ECO:0007669"/>
    <property type="project" value="UniProtKB-UniRule"/>
</dbReference>
<feature type="active site" evidence="1">
    <location>
        <position position="55"/>
    </location>
</feature>
<feature type="binding site" evidence="1">
    <location>
        <position position="223"/>
    </location>
    <ligand>
        <name>ATP</name>
        <dbReference type="ChEBI" id="CHEBI:30616"/>
    </ligand>
</feature>
<comment type="function">
    <text evidence="1">Catalyzes a mechanistically unusual reaction, the ATP-dependent insertion of CO2 between the N7 and N8 nitrogen atoms of 7,8-diaminopelargonic acid (DAPA, also called 7,8-diammoniononanoate) to form a ureido ring.</text>
</comment>
<dbReference type="UniPathway" id="UPA00078">
    <property type="reaction ID" value="UER00161"/>
</dbReference>
<keyword evidence="1" id="KW-0460">Magnesium</keyword>
<dbReference type="PIRSF" id="PIRSF006755">
    <property type="entry name" value="DTB_synth"/>
    <property type="match status" value="1"/>
</dbReference>
<dbReference type="EMBL" id="RZIG01000002">
    <property type="protein sequence ID" value="RYJ09393.1"/>
    <property type="molecule type" value="Genomic_DNA"/>
</dbReference>
<keyword evidence="1 2" id="KW-0436">Ligase</keyword>
<dbReference type="Gene3D" id="3.40.50.300">
    <property type="entry name" value="P-loop containing nucleotide triphosphate hydrolases"/>
    <property type="match status" value="1"/>
</dbReference>
<dbReference type="PANTHER" id="PTHR43210">
    <property type="entry name" value="DETHIOBIOTIN SYNTHETASE"/>
    <property type="match status" value="1"/>
</dbReference>
<feature type="binding site" evidence="1">
    <location>
        <begin position="127"/>
        <end position="130"/>
    </location>
    <ligand>
        <name>ATP</name>
        <dbReference type="ChEBI" id="CHEBI:30616"/>
    </ligand>
</feature>
<feature type="binding site" evidence="1">
    <location>
        <begin position="30"/>
        <end position="35"/>
    </location>
    <ligand>
        <name>ATP</name>
        <dbReference type="ChEBI" id="CHEBI:30616"/>
    </ligand>
</feature>
<feature type="binding site" evidence="1">
    <location>
        <position position="34"/>
    </location>
    <ligand>
        <name>Mg(2+)</name>
        <dbReference type="ChEBI" id="CHEBI:18420"/>
    </ligand>
</feature>
<reference evidence="2 3" key="1">
    <citation type="submission" date="2018-12" db="EMBL/GenBank/DDBJ databases">
        <title>Draft genome sequence of Haloarcula hispinica strain 18.1, an halophilic archaeon isolated from Chott El Jerid of Southern Tunisia.</title>
        <authorList>
            <person name="Najjari A."/>
            <person name="Ben Dhia O."/>
            <person name="Ferjani R."/>
            <person name="Mahjoubi M."/>
            <person name="Sghaier H."/>
            <person name="Elshahed M."/>
            <person name="Ouzari H.I."/>
            <person name="Cherid A."/>
            <person name="Youssef N."/>
        </authorList>
    </citation>
    <scope>NUCLEOTIDE SEQUENCE [LARGE SCALE GENOMIC DNA]</scope>
    <source>
        <strain evidence="2 3">18.1</strain>
    </source>
</reference>
<accession>A0A482TE17</accession>
<dbReference type="AlphaFoldDB" id="A0A482TE17"/>
<feature type="binding site" evidence="1">
    <location>
        <begin position="187"/>
        <end position="188"/>
    </location>
    <ligand>
        <name>ATP</name>
        <dbReference type="ChEBI" id="CHEBI:30616"/>
    </ligand>
</feature>
<comment type="catalytic activity">
    <reaction evidence="1">
        <text>(7R,8S)-7,8-diammoniononanoate + CO2 + ATP = (4R,5S)-dethiobiotin + ADP + phosphate + 3 H(+)</text>
        <dbReference type="Rhea" id="RHEA:15805"/>
        <dbReference type="ChEBI" id="CHEBI:15378"/>
        <dbReference type="ChEBI" id="CHEBI:16526"/>
        <dbReference type="ChEBI" id="CHEBI:30616"/>
        <dbReference type="ChEBI" id="CHEBI:43474"/>
        <dbReference type="ChEBI" id="CHEBI:149469"/>
        <dbReference type="ChEBI" id="CHEBI:149473"/>
        <dbReference type="ChEBI" id="CHEBI:456216"/>
        <dbReference type="EC" id="6.3.3.3"/>
    </reaction>
</comment>
<feature type="binding site" evidence="1">
    <location>
        <position position="66"/>
    </location>
    <ligand>
        <name>Mg(2+)</name>
        <dbReference type="ChEBI" id="CHEBI:18420"/>
    </ligand>
</feature>
<keyword evidence="1" id="KW-0547">Nucleotide-binding</keyword>
<comment type="caution">
    <text evidence="2">The sequence shown here is derived from an EMBL/GenBank/DDBJ whole genome shotgun (WGS) entry which is preliminary data.</text>
</comment>
<comment type="caution">
    <text evidence="1">Lacks conserved residue(s) required for the propagation of feature annotation.</text>
</comment>
<dbReference type="GO" id="GO:0005829">
    <property type="term" value="C:cytosol"/>
    <property type="evidence" value="ECO:0007669"/>
    <property type="project" value="TreeGrafter"/>
</dbReference>
<keyword evidence="1" id="KW-0479">Metal-binding</keyword>
<evidence type="ECO:0000313" key="3">
    <source>
        <dbReference type="Proteomes" id="UP000293535"/>
    </source>
</evidence>
<name>A0A482TE17_HALHI</name>
<keyword evidence="1" id="KW-0963">Cytoplasm</keyword>
<dbReference type="GO" id="GO:0009102">
    <property type="term" value="P:biotin biosynthetic process"/>
    <property type="evidence" value="ECO:0007669"/>
    <property type="project" value="UniProtKB-UniRule"/>
</dbReference>
<feature type="binding site" evidence="1">
    <location>
        <position position="127"/>
    </location>
    <ligand>
        <name>Mg(2+)</name>
        <dbReference type="ChEBI" id="CHEBI:18420"/>
    </ligand>
</feature>
<dbReference type="EC" id="6.3.3.3" evidence="1"/>
<dbReference type="RefSeq" id="WP_129755155.1">
    <property type="nucleotide sequence ID" value="NZ_JAFKAA010000002.1"/>
</dbReference>
<comment type="similarity">
    <text evidence="1">Belongs to the dethiobiotin synthetase family.</text>
</comment>
<comment type="cofactor">
    <cofactor evidence="1">
        <name>Mg(2+)</name>
        <dbReference type="ChEBI" id="CHEBI:18420"/>
    </cofactor>
</comment>
<organism evidence="2 3">
    <name type="scientific">Haloarcula hispanica</name>
    <dbReference type="NCBI Taxonomy" id="51589"/>
    <lineage>
        <taxon>Archaea</taxon>
        <taxon>Methanobacteriati</taxon>
        <taxon>Methanobacteriota</taxon>
        <taxon>Stenosarchaea group</taxon>
        <taxon>Halobacteria</taxon>
        <taxon>Halobacteriales</taxon>
        <taxon>Haloarculaceae</taxon>
        <taxon>Haloarcula</taxon>
    </lineage>
</organism>
<dbReference type="NCBIfam" id="TIGR00347">
    <property type="entry name" value="bioD"/>
    <property type="match status" value="1"/>
</dbReference>
<feature type="binding site" evidence="1">
    <location>
        <position position="66"/>
    </location>
    <ligand>
        <name>ATP</name>
        <dbReference type="ChEBI" id="CHEBI:30616"/>
    </ligand>
</feature>
<proteinExistence type="inferred from homology"/>
<dbReference type="SUPFAM" id="SSF52540">
    <property type="entry name" value="P-loop containing nucleoside triphosphate hydrolases"/>
    <property type="match status" value="1"/>
</dbReference>
<dbReference type="InterPro" id="IPR004472">
    <property type="entry name" value="DTB_synth_BioD"/>
</dbReference>
<dbReference type="GO" id="GO:0004141">
    <property type="term" value="F:dethiobiotin synthase activity"/>
    <property type="evidence" value="ECO:0007669"/>
    <property type="project" value="UniProtKB-UniRule"/>
</dbReference>